<dbReference type="EMBL" id="CM008052">
    <property type="protein sequence ID" value="PAN39544.1"/>
    <property type="molecule type" value="Genomic_DNA"/>
</dbReference>
<accession>A0A2S3I996</accession>
<sequence length="157" mass="17281">MAGGPHAPGQAGAPPNHRKRKAPVPAAAAGDEAETEVHALGREVEELEESLADLDRRVLEHLRGTATRLADAAVDRLAALRPPARQEFLAVSETPSSEEDQEQLQKLNILKSKIEANIADLPKVLEKMHESVARCEKLENLHVNIDPIFRTRRLYHG</sequence>
<dbReference type="AlphaFoldDB" id="A0A2S3I996"/>
<feature type="region of interest" description="Disordered" evidence="1">
    <location>
        <begin position="1"/>
        <end position="35"/>
    </location>
</feature>
<dbReference type="Proteomes" id="UP000243499">
    <property type="component" value="Chromosome 7"/>
</dbReference>
<proteinExistence type="predicted"/>
<reference evidence="2" key="1">
    <citation type="submission" date="2018-04" db="EMBL/GenBank/DDBJ databases">
        <title>WGS assembly of Panicum hallii.</title>
        <authorList>
            <person name="Lovell J."/>
            <person name="Jenkins J."/>
            <person name="Lowry D."/>
            <person name="Mamidi S."/>
            <person name="Sreedasyam A."/>
            <person name="Weng X."/>
            <person name="Barry K."/>
            <person name="Bonette J."/>
            <person name="Campitelli B."/>
            <person name="Daum C."/>
            <person name="Gordon S."/>
            <person name="Gould B."/>
            <person name="Lipzen A."/>
            <person name="Macqueen A."/>
            <person name="Palacio-Mejia J."/>
            <person name="Plott C."/>
            <person name="Shakirov E."/>
            <person name="Shu S."/>
            <person name="Yoshinaga Y."/>
            <person name="Zane M."/>
            <person name="Rokhsar D."/>
            <person name="Grimwood J."/>
            <person name="Schmutz J."/>
            <person name="Juenger T."/>
        </authorList>
    </citation>
    <scope>NUCLEOTIDE SEQUENCE [LARGE SCALE GENOMIC DNA]</scope>
    <source>
        <strain evidence="2">FIL2</strain>
    </source>
</reference>
<organism evidence="2">
    <name type="scientific">Panicum hallii</name>
    <dbReference type="NCBI Taxonomy" id="206008"/>
    <lineage>
        <taxon>Eukaryota</taxon>
        <taxon>Viridiplantae</taxon>
        <taxon>Streptophyta</taxon>
        <taxon>Embryophyta</taxon>
        <taxon>Tracheophyta</taxon>
        <taxon>Spermatophyta</taxon>
        <taxon>Magnoliopsida</taxon>
        <taxon>Liliopsida</taxon>
        <taxon>Poales</taxon>
        <taxon>Poaceae</taxon>
        <taxon>PACMAD clade</taxon>
        <taxon>Panicoideae</taxon>
        <taxon>Panicodae</taxon>
        <taxon>Paniceae</taxon>
        <taxon>Panicinae</taxon>
        <taxon>Panicum</taxon>
        <taxon>Panicum sect. Panicum</taxon>
    </lineage>
</organism>
<dbReference type="Gramene" id="PAN39544">
    <property type="protein sequence ID" value="PAN39544"/>
    <property type="gene ID" value="PAHAL_7G250200"/>
</dbReference>
<dbReference type="PANTHER" id="PTHR36045">
    <property type="entry name" value="OS04G0558500 PROTEIN"/>
    <property type="match status" value="1"/>
</dbReference>
<dbReference type="PANTHER" id="PTHR36045:SF2">
    <property type="entry name" value="OS04G0558500 PROTEIN"/>
    <property type="match status" value="1"/>
</dbReference>
<evidence type="ECO:0000256" key="1">
    <source>
        <dbReference type="SAM" id="MobiDB-lite"/>
    </source>
</evidence>
<gene>
    <name evidence="2" type="ORF">PAHAL_7G250200</name>
</gene>
<protein>
    <submittedName>
        <fullName evidence="2">Uncharacterized protein</fullName>
    </submittedName>
</protein>
<name>A0A2S3I996_9POAL</name>
<evidence type="ECO:0000313" key="2">
    <source>
        <dbReference type="EMBL" id="PAN39544.1"/>
    </source>
</evidence>
<feature type="compositionally biased region" description="Low complexity" evidence="1">
    <location>
        <begin position="1"/>
        <end position="15"/>
    </location>
</feature>